<reference evidence="3 4" key="1">
    <citation type="journal article" date="2017" name="Mol. Plant">
        <title>The Genome of Medicinal Plant Macleaya cordata Provides New Insights into Benzylisoquinoline Alkaloids Metabolism.</title>
        <authorList>
            <person name="Liu X."/>
            <person name="Liu Y."/>
            <person name="Huang P."/>
            <person name="Ma Y."/>
            <person name="Qing Z."/>
            <person name="Tang Q."/>
            <person name="Cao H."/>
            <person name="Cheng P."/>
            <person name="Zheng Y."/>
            <person name="Yuan Z."/>
            <person name="Zhou Y."/>
            <person name="Liu J."/>
            <person name="Tang Z."/>
            <person name="Zhuo Y."/>
            <person name="Zhang Y."/>
            <person name="Yu L."/>
            <person name="Huang J."/>
            <person name="Yang P."/>
            <person name="Peng Q."/>
            <person name="Zhang J."/>
            <person name="Jiang W."/>
            <person name="Zhang Z."/>
            <person name="Lin K."/>
            <person name="Ro D.K."/>
            <person name="Chen X."/>
            <person name="Xiong X."/>
            <person name="Shang Y."/>
            <person name="Huang S."/>
            <person name="Zeng J."/>
        </authorList>
    </citation>
    <scope>NUCLEOTIDE SEQUENCE [LARGE SCALE GENOMIC DNA]</scope>
    <source>
        <strain evidence="4">cv. BLH2017</strain>
        <tissue evidence="3">Root</tissue>
    </source>
</reference>
<dbReference type="OMA" id="FTWITAN"/>
<dbReference type="InParanoid" id="A0A200QAD7"/>
<dbReference type="AlphaFoldDB" id="A0A200QAD7"/>
<dbReference type="Pfam" id="PF10536">
    <property type="entry name" value="PMD"/>
    <property type="match status" value="1"/>
</dbReference>
<organism evidence="3 4">
    <name type="scientific">Macleaya cordata</name>
    <name type="common">Five-seeded plume-poppy</name>
    <name type="synonym">Bocconia cordata</name>
    <dbReference type="NCBI Taxonomy" id="56857"/>
    <lineage>
        <taxon>Eukaryota</taxon>
        <taxon>Viridiplantae</taxon>
        <taxon>Streptophyta</taxon>
        <taxon>Embryophyta</taxon>
        <taxon>Tracheophyta</taxon>
        <taxon>Spermatophyta</taxon>
        <taxon>Magnoliopsida</taxon>
        <taxon>Ranunculales</taxon>
        <taxon>Papaveraceae</taxon>
        <taxon>Papaveroideae</taxon>
        <taxon>Macleaya</taxon>
    </lineage>
</organism>
<keyword evidence="3" id="KW-0032">Aminotransferase</keyword>
<dbReference type="STRING" id="56857.A0A200QAD7"/>
<evidence type="ECO:0000313" key="3">
    <source>
        <dbReference type="EMBL" id="OVA07425.1"/>
    </source>
</evidence>
<dbReference type="GO" id="GO:0010073">
    <property type="term" value="P:meristem maintenance"/>
    <property type="evidence" value="ECO:0007669"/>
    <property type="project" value="InterPro"/>
</dbReference>
<dbReference type="FunCoup" id="A0A200QAD7">
    <property type="interactions" value="1624"/>
</dbReference>
<gene>
    <name evidence="3" type="ORF">BVC80_8713g6</name>
</gene>
<feature type="domain" description="Aminotransferase-like plant mobile" evidence="2">
    <location>
        <begin position="22"/>
        <end position="292"/>
    </location>
</feature>
<dbReference type="GO" id="GO:0008483">
    <property type="term" value="F:transaminase activity"/>
    <property type="evidence" value="ECO:0007669"/>
    <property type="project" value="UniProtKB-KW"/>
</dbReference>
<feature type="compositionally biased region" description="Acidic residues" evidence="1">
    <location>
        <begin position="332"/>
        <end position="355"/>
    </location>
</feature>
<evidence type="ECO:0000313" key="4">
    <source>
        <dbReference type="Proteomes" id="UP000195402"/>
    </source>
</evidence>
<name>A0A200QAD7_MACCD</name>
<dbReference type="InterPro" id="IPR044824">
    <property type="entry name" value="MAIN-like"/>
</dbReference>
<proteinExistence type="predicted"/>
<dbReference type="EMBL" id="MVGT01002561">
    <property type="protein sequence ID" value="OVA07425.1"/>
    <property type="molecule type" value="Genomic_DNA"/>
</dbReference>
<dbReference type="PANTHER" id="PTHR46033:SF1">
    <property type="entry name" value="PROTEIN MAIN-LIKE 2"/>
    <property type="match status" value="1"/>
</dbReference>
<evidence type="ECO:0000256" key="1">
    <source>
        <dbReference type="SAM" id="MobiDB-lite"/>
    </source>
</evidence>
<keyword evidence="4" id="KW-1185">Reference proteome</keyword>
<accession>A0A200QAD7</accession>
<feature type="region of interest" description="Disordered" evidence="1">
    <location>
        <begin position="305"/>
        <end position="355"/>
    </location>
</feature>
<evidence type="ECO:0000259" key="2">
    <source>
        <dbReference type="Pfam" id="PF10536"/>
    </source>
</evidence>
<dbReference type="OrthoDB" id="1846117at2759"/>
<keyword evidence="3" id="KW-0808">Transferase</keyword>
<comment type="caution">
    <text evidence="3">The sequence shown here is derived from an EMBL/GenBank/DDBJ whole genome shotgun (WGS) entry which is preliminary data.</text>
</comment>
<dbReference type="Proteomes" id="UP000195402">
    <property type="component" value="Unassembled WGS sequence"/>
</dbReference>
<dbReference type="InterPro" id="IPR019557">
    <property type="entry name" value="AminoTfrase-like_pln_mobile"/>
</dbReference>
<sequence>MMQGIIGERLNLDQAIFLLNEYLGVKEDKAKRLVGRFRSVRLSWLRDEFKGSEETASIEDKEAVARAYLLFVIGSVLVPDKSSAKVSVRYLQLLGDLKKVNNISWSTGVLAHMYRAMGMATHYKNVGLACCLTLLQTWIYDHFPTLQFGRANIDKKYKMNHCRLRKWTVSKRMEDLGSAVMTIRERLDDLSPDDVIWDPYKSQRELRFPLHELAFYSGFLRCHNVIEPYHPDRVMRQFGLVQSIPRPPIKKKVVHDIVSHQWDNWTSQLLVQRGEPISKPWDCGHDYMEWFRSVSHTCVQNPLHRLNRVDPNQPYGEAESSRMAGRKRARDEDTDGDGDEDGNEDENEDESEDEL</sequence>
<protein>
    <submittedName>
        <fullName evidence="3">Aminotransferase-like</fullName>
    </submittedName>
</protein>
<dbReference type="PANTHER" id="PTHR46033">
    <property type="entry name" value="PROTEIN MAIN-LIKE 2"/>
    <property type="match status" value="1"/>
</dbReference>